<evidence type="ECO:0000313" key="2">
    <source>
        <dbReference type="EMBL" id="KGG21205.1"/>
    </source>
</evidence>
<gene>
    <name evidence="2" type="ORF">EV03_0678</name>
</gene>
<sequence>MKNKGKEFLKGSAQWVIIFGAIYLLVFYNYVEVKGILNHKFN</sequence>
<name>A0A0A2C8J2_PROMR</name>
<protein>
    <submittedName>
        <fullName evidence="2">Uncharacterized protein</fullName>
    </submittedName>
</protein>
<organism evidence="2 3">
    <name type="scientific">Prochlorococcus marinus str. PAC1</name>
    <dbReference type="NCBI Taxonomy" id="59924"/>
    <lineage>
        <taxon>Bacteria</taxon>
        <taxon>Bacillati</taxon>
        <taxon>Cyanobacteriota</taxon>
        <taxon>Cyanophyceae</taxon>
        <taxon>Synechococcales</taxon>
        <taxon>Prochlorococcaceae</taxon>
        <taxon>Prochlorococcus</taxon>
    </lineage>
</organism>
<evidence type="ECO:0000313" key="3">
    <source>
        <dbReference type="Proteomes" id="UP000030392"/>
    </source>
</evidence>
<accession>A0A0A2C8J2</accession>
<dbReference type="AlphaFoldDB" id="A0A0A2C8J2"/>
<proteinExistence type="predicted"/>
<keyword evidence="1" id="KW-0812">Transmembrane</keyword>
<evidence type="ECO:0000256" key="1">
    <source>
        <dbReference type="SAM" id="Phobius"/>
    </source>
</evidence>
<dbReference type="EMBL" id="JNAX01000009">
    <property type="protein sequence ID" value="KGG21205.1"/>
    <property type="molecule type" value="Genomic_DNA"/>
</dbReference>
<feature type="transmembrane region" description="Helical" evidence="1">
    <location>
        <begin position="12"/>
        <end position="31"/>
    </location>
</feature>
<dbReference type="Proteomes" id="UP000030392">
    <property type="component" value="Unassembled WGS sequence"/>
</dbReference>
<keyword evidence="1" id="KW-1133">Transmembrane helix</keyword>
<keyword evidence="1" id="KW-0472">Membrane</keyword>
<reference evidence="3" key="1">
    <citation type="journal article" date="2014" name="Sci. Data">
        <title>Genomes of diverse isolates of the marine cyanobacterium Prochlorococcus.</title>
        <authorList>
            <person name="Biller S."/>
            <person name="Berube P."/>
            <person name="Thompson J."/>
            <person name="Kelly L."/>
            <person name="Roggensack S."/>
            <person name="Awad L."/>
            <person name="Roache-Johnson K."/>
            <person name="Ding H."/>
            <person name="Giovannoni S.J."/>
            <person name="Moore L.R."/>
            <person name="Chisholm S.W."/>
        </authorList>
    </citation>
    <scope>NUCLEOTIDE SEQUENCE [LARGE SCALE GENOMIC DNA]</scope>
    <source>
        <strain evidence="3">PAC1</strain>
    </source>
</reference>
<comment type="caution">
    <text evidence="2">The sequence shown here is derived from an EMBL/GenBank/DDBJ whole genome shotgun (WGS) entry which is preliminary data.</text>
</comment>